<organism evidence="2 3">
    <name type="scientific">Paraburkholderia silvatlantica</name>
    <dbReference type="NCBI Taxonomy" id="321895"/>
    <lineage>
        <taxon>Bacteria</taxon>
        <taxon>Pseudomonadati</taxon>
        <taxon>Pseudomonadota</taxon>
        <taxon>Betaproteobacteria</taxon>
        <taxon>Burkholderiales</taxon>
        <taxon>Burkholderiaceae</taxon>
        <taxon>Paraburkholderia</taxon>
    </lineage>
</organism>
<dbReference type="InterPro" id="IPR013429">
    <property type="entry name" value="Regulatory_FmdB_Zinc_ribbon"/>
</dbReference>
<reference evidence="2 3" key="1">
    <citation type="submission" date="2018-06" db="EMBL/GenBank/DDBJ databases">
        <title>Genomic Encyclopedia of Type Strains, Phase IV (KMG-V): Genome sequencing to study the core and pangenomes of soil and plant-associated prokaryotes.</title>
        <authorList>
            <person name="Whitman W."/>
        </authorList>
    </citation>
    <scope>NUCLEOTIDE SEQUENCE [LARGE SCALE GENOMIC DNA]</scope>
    <source>
        <strain evidence="2 3">SRCL-318</strain>
    </source>
</reference>
<dbReference type="Proteomes" id="UP000247772">
    <property type="component" value="Unassembled WGS sequence"/>
</dbReference>
<evidence type="ECO:0000313" key="2">
    <source>
        <dbReference type="EMBL" id="PYE15716.1"/>
    </source>
</evidence>
<dbReference type="AlphaFoldDB" id="A0A2V4TKV7"/>
<comment type="caution">
    <text evidence="2">The sequence shown here is derived from an EMBL/GenBank/DDBJ whole genome shotgun (WGS) entry which is preliminary data.</text>
</comment>
<protein>
    <submittedName>
        <fullName evidence="2">Putative FmdB family regulatory protein</fullName>
    </submittedName>
</protein>
<gene>
    <name evidence="2" type="ORF">C7410_13228</name>
</gene>
<feature type="domain" description="Putative regulatory protein FmdB zinc ribbon" evidence="1">
    <location>
        <begin position="1"/>
        <end position="42"/>
    </location>
</feature>
<sequence>MPLYDYRCDACGLFEAARSVAARDEAVSCPICTEPALRVTMVAPRLGNRATDDVMNEADKGRYGMRHVSCCSCCC</sequence>
<evidence type="ECO:0000259" key="1">
    <source>
        <dbReference type="SMART" id="SM00834"/>
    </source>
</evidence>
<accession>A0A2V4TKV7</accession>
<dbReference type="RefSeq" id="WP_110857185.1">
    <property type="nucleotide sequence ID" value="NZ_QJSQ01000032.1"/>
</dbReference>
<name>A0A2V4TKV7_9BURK</name>
<dbReference type="Pfam" id="PF09723">
    <property type="entry name" value="Zn_ribbon_8"/>
    <property type="match status" value="1"/>
</dbReference>
<evidence type="ECO:0000313" key="3">
    <source>
        <dbReference type="Proteomes" id="UP000247772"/>
    </source>
</evidence>
<dbReference type="SMART" id="SM00834">
    <property type="entry name" value="CxxC_CXXC_SSSS"/>
    <property type="match status" value="1"/>
</dbReference>
<dbReference type="EMBL" id="QJSQ01000032">
    <property type="protein sequence ID" value="PYE15716.1"/>
    <property type="molecule type" value="Genomic_DNA"/>
</dbReference>
<dbReference type="NCBIfam" id="TIGR02605">
    <property type="entry name" value="CxxC_CxxC_SSSS"/>
    <property type="match status" value="1"/>
</dbReference>
<proteinExistence type="predicted"/>
<dbReference type="OrthoDB" id="9813321at2"/>